<name>A0AAE1PBE0_9EUCA</name>
<keyword evidence="5" id="KW-1133">Transmembrane helix</keyword>
<dbReference type="InterPro" id="IPR050271">
    <property type="entry name" value="UDP-glycosyltransferase"/>
</dbReference>
<dbReference type="CDD" id="cd03784">
    <property type="entry name" value="GT1_Gtf-like"/>
    <property type="match status" value="1"/>
</dbReference>
<organism evidence="6 7">
    <name type="scientific">Petrolisthes manimaculis</name>
    <dbReference type="NCBI Taxonomy" id="1843537"/>
    <lineage>
        <taxon>Eukaryota</taxon>
        <taxon>Metazoa</taxon>
        <taxon>Ecdysozoa</taxon>
        <taxon>Arthropoda</taxon>
        <taxon>Crustacea</taxon>
        <taxon>Multicrustacea</taxon>
        <taxon>Malacostraca</taxon>
        <taxon>Eumalacostraca</taxon>
        <taxon>Eucarida</taxon>
        <taxon>Decapoda</taxon>
        <taxon>Pleocyemata</taxon>
        <taxon>Anomura</taxon>
        <taxon>Galatheoidea</taxon>
        <taxon>Porcellanidae</taxon>
        <taxon>Petrolisthes</taxon>
    </lineage>
</organism>
<feature type="transmembrane region" description="Helical" evidence="5">
    <location>
        <begin position="12"/>
        <end position="33"/>
    </location>
</feature>
<sequence>MGSVKRKGPSCILVVVSVVAVMMMMSVVVVVAGTGAVETTGGNGGDGGGGVEKTTTTTTGDGGNGGDGGGVEKTTTTTGAGGDGGGVEKTTTTTTGAGGDSGGVEKTTTTTGNGGDGGGGFETPTTPTPGPTTSRILVMDLFGSPSHKHFIMAVAQQLAARNHSITYLTNHKPKQERANVKEVYVPVTTMFNTISHNLFNTSIYEQFSPVFAILHTFCVEGLRSEKVQHILQEEEFDLVMLSIINSECFLPYIYQRQVPWLFISPNTVQGAYSHLAANPFFPSLVGSHILHLDLPLSFTGRMASTLYDTFSVYTSAAIYIPRAEKYCQSFQLCPEGIPSMYDIMLNASLFVSNSIRTMEVPPLPYTPTVVHVGGIHCQPSQPLPKDLEEWVAGSGDAGFIFFSLGSIVKSSDMPEKYRSVLVEVFGSLEQRVLWKWHQDSMEALPPNVRLSKWLPQQDILGHPKLRLFITHGGLLSLQEATYHGVPVLGFPVYVDQRYNMEGVDTAGWGRFIMWEELTYDRMRNAILEIIDNKRFREVTEERAVMMRDQPVPPGDWATYWIEYVIRHRGAHHIRCPATRMPWYELYNVDVWVFVLMVTVTFLVLVSFISYKCFRCLLTICCRRRSTKTKKE</sequence>
<accession>A0AAE1PBE0</accession>
<evidence type="ECO:0000256" key="2">
    <source>
        <dbReference type="ARBA" id="ARBA00022676"/>
    </source>
</evidence>
<evidence type="ECO:0000313" key="6">
    <source>
        <dbReference type="EMBL" id="KAK4304180.1"/>
    </source>
</evidence>
<proteinExistence type="inferred from homology"/>
<reference evidence="6" key="1">
    <citation type="submission" date="2023-11" db="EMBL/GenBank/DDBJ databases">
        <title>Genome assemblies of two species of porcelain crab, Petrolisthes cinctipes and Petrolisthes manimaculis (Anomura: Porcellanidae).</title>
        <authorList>
            <person name="Angst P."/>
        </authorList>
    </citation>
    <scope>NUCLEOTIDE SEQUENCE</scope>
    <source>
        <strain evidence="6">PB745_02</strain>
        <tissue evidence="6">Gill</tissue>
    </source>
</reference>
<keyword evidence="5" id="KW-0472">Membrane</keyword>
<evidence type="ECO:0000256" key="4">
    <source>
        <dbReference type="SAM" id="MobiDB-lite"/>
    </source>
</evidence>
<keyword evidence="7" id="KW-1185">Reference proteome</keyword>
<gene>
    <name evidence="6" type="ORF">Pmani_023861</name>
</gene>
<keyword evidence="5" id="KW-0812">Transmembrane</keyword>
<evidence type="ECO:0000313" key="7">
    <source>
        <dbReference type="Proteomes" id="UP001292094"/>
    </source>
</evidence>
<feature type="compositionally biased region" description="Gly residues" evidence="4">
    <location>
        <begin position="60"/>
        <end position="71"/>
    </location>
</feature>
<dbReference type="EMBL" id="JAWZYT010002465">
    <property type="protein sequence ID" value="KAK4304180.1"/>
    <property type="molecule type" value="Genomic_DNA"/>
</dbReference>
<feature type="transmembrane region" description="Helical" evidence="5">
    <location>
        <begin position="590"/>
        <end position="613"/>
    </location>
</feature>
<evidence type="ECO:0000256" key="3">
    <source>
        <dbReference type="ARBA" id="ARBA00022679"/>
    </source>
</evidence>
<dbReference type="Gene3D" id="3.40.50.2000">
    <property type="entry name" value="Glycogen Phosphorylase B"/>
    <property type="match status" value="1"/>
</dbReference>
<feature type="compositionally biased region" description="Gly residues" evidence="4">
    <location>
        <begin position="112"/>
        <end position="121"/>
    </location>
</feature>
<dbReference type="PANTHER" id="PTHR48043:SF159">
    <property type="entry name" value="EG:EG0003.4 PROTEIN-RELATED"/>
    <property type="match status" value="1"/>
</dbReference>
<protein>
    <recommendedName>
        <fullName evidence="8">UDP-glycosyltransferases domain-containing protein</fullName>
    </recommendedName>
</protein>
<feature type="region of interest" description="Disordered" evidence="4">
    <location>
        <begin position="39"/>
        <end position="132"/>
    </location>
</feature>
<keyword evidence="3" id="KW-0808">Transferase</keyword>
<dbReference type="InterPro" id="IPR002213">
    <property type="entry name" value="UDP_glucos_trans"/>
</dbReference>
<comment type="caution">
    <text evidence="6">The sequence shown here is derived from an EMBL/GenBank/DDBJ whole genome shotgun (WGS) entry which is preliminary data.</text>
</comment>
<dbReference type="PANTHER" id="PTHR48043">
    <property type="entry name" value="EG:EG0003.4 PROTEIN-RELATED"/>
    <property type="match status" value="1"/>
</dbReference>
<evidence type="ECO:0000256" key="1">
    <source>
        <dbReference type="ARBA" id="ARBA00009995"/>
    </source>
</evidence>
<evidence type="ECO:0000256" key="5">
    <source>
        <dbReference type="SAM" id="Phobius"/>
    </source>
</evidence>
<comment type="similarity">
    <text evidence="1">Belongs to the UDP-glycosyltransferase family.</text>
</comment>
<dbReference type="SUPFAM" id="SSF53756">
    <property type="entry name" value="UDP-Glycosyltransferase/glycogen phosphorylase"/>
    <property type="match status" value="1"/>
</dbReference>
<evidence type="ECO:0008006" key="8">
    <source>
        <dbReference type="Google" id="ProtNLM"/>
    </source>
</evidence>
<dbReference type="Pfam" id="PF00201">
    <property type="entry name" value="UDPGT"/>
    <property type="match status" value="1"/>
</dbReference>
<dbReference type="Proteomes" id="UP001292094">
    <property type="component" value="Unassembled WGS sequence"/>
</dbReference>
<feature type="compositionally biased region" description="Gly residues" evidence="4">
    <location>
        <begin position="41"/>
        <end position="51"/>
    </location>
</feature>
<dbReference type="FunFam" id="3.40.50.2000:FF:000050">
    <property type="entry name" value="UDP-glucuronosyltransferase"/>
    <property type="match status" value="1"/>
</dbReference>
<keyword evidence="2" id="KW-0328">Glycosyltransferase</keyword>
<dbReference type="GO" id="GO:0008194">
    <property type="term" value="F:UDP-glycosyltransferase activity"/>
    <property type="evidence" value="ECO:0007669"/>
    <property type="project" value="InterPro"/>
</dbReference>
<dbReference type="AlphaFoldDB" id="A0AAE1PBE0"/>